<feature type="domain" description="Topo IIA-type catalytic" evidence="12">
    <location>
        <begin position="41"/>
        <end position="508"/>
    </location>
</feature>
<dbReference type="EMBL" id="PFER01000026">
    <property type="protein sequence ID" value="PJE73600.1"/>
    <property type="molecule type" value="Genomic_DNA"/>
</dbReference>
<evidence type="ECO:0000256" key="8">
    <source>
        <dbReference type="ARBA" id="ARBA00063644"/>
    </source>
</evidence>
<dbReference type="SUPFAM" id="SSF56719">
    <property type="entry name" value="Type II DNA topoisomerase"/>
    <property type="match status" value="1"/>
</dbReference>
<dbReference type="FunFam" id="2.120.10.90:FF:000005">
    <property type="entry name" value="DNA topoisomerase 4 subunit A"/>
    <property type="match status" value="1"/>
</dbReference>
<keyword evidence="6 9" id="KW-0238">DNA-binding</keyword>
<comment type="subcellular location">
    <subcellularLocation>
        <location evidence="9">Cytoplasm</location>
    </subcellularLocation>
</comment>
<dbReference type="PROSITE" id="PS52040">
    <property type="entry name" value="TOPO_IIA"/>
    <property type="match status" value="1"/>
</dbReference>
<feature type="active site" description="O-(5'-phospho-DNA)-tyrosine intermediate" evidence="9 10">
    <location>
        <position position="129"/>
    </location>
</feature>
<dbReference type="InterPro" id="IPR002205">
    <property type="entry name" value="Topo_IIA_dom_A"/>
</dbReference>
<comment type="caution">
    <text evidence="13">The sequence shown here is derived from an EMBL/GenBank/DDBJ whole genome shotgun (WGS) entry which is preliminary data.</text>
</comment>
<evidence type="ECO:0000256" key="1">
    <source>
        <dbReference type="ARBA" id="ARBA00000185"/>
    </source>
</evidence>
<dbReference type="InterPro" id="IPR013760">
    <property type="entry name" value="Topo_IIA-like_dom_sf"/>
</dbReference>
<dbReference type="NCBIfam" id="NF004044">
    <property type="entry name" value="PRK05561.1"/>
    <property type="match status" value="1"/>
</dbReference>
<dbReference type="EC" id="5.6.2.2" evidence="9"/>
<dbReference type="InterPro" id="IPR006691">
    <property type="entry name" value="GyrA/parC_rep"/>
</dbReference>
<evidence type="ECO:0000256" key="11">
    <source>
        <dbReference type="SAM" id="Coils"/>
    </source>
</evidence>
<dbReference type="GO" id="GO:0005737">
    <property type="term" value="C:cytoplasm"/>
    <property type="evidence" value="ECO:0007669"/>
    <property type="project" value="UniProtKB-SubCell"/>
</dbReference>
<dbReference type="GO" id="GO:0034335">
    <property type="term" value="F:DNA negative supercoiling activity"/>
    <property type="evidence" value="ECO:0007669"/>
    <property type="project" value="UniProtKB-ARBA"/>
</dbReference>
<feature type="coiled-coil region" evidence="11">
    <location>
        <begin position="441"/>
        <end position="468"/>
    </location>
</feature>
<dbReference type="GO" id="GO:0009330">
    <property type="term" value="C:DNA topoisomerase type II (double strand cut, ATP-hydrolyzing) complex"/>
    <property type="evidence" value="ECO:0007669"/>
    <property type="project" value="TreeGrafter"/>
</dbReference>
<dbReference type="GO" id="GO:0006265">
    <property type="term" value="P:DNA topological change"/>
    <property type="evidence" value="ECO:0007669"/>
    <property type="project" value="UniProtKB-UniRule"/>
</dbReference>
<evidence type="ECO:0000256" key="10">
    <source>
        <dbReference type="PROSITE-ProRule" id="PRU01384"/>
    </source>
</evidence>
<dbReference type="InterPro" id="IPR005743">
    <property type="entry name" value="GyrA"/>
</dbReference>
<dbReference type="Proteomes" id="UP000230959">
    <property type="component" value="Unassembled WGS sequence"/>
</dbReference>
<sequence length="819" mass="91589">MTEDNSKNNNNYDRVIKRDISKEMRSSYLAYAMSVIVSRALPDIRDGLKPVHRRVLYSMHENGLTHAAKFRKSATVVGDTLGKYHPHGDMAVYNTMARMAQNFLMRYPLIDGQGNWGSLDGDPPAAPRYTEARMTSIAEQMLADIQKDTVDFKPNYDNRLEEPVVLPAAIPQLLVNGSLGIAVGMATNIPPHNLGEVIDATTHLIDNKDASLEDLMQFVKGPDFPTGGLVFNAKDIQQAYATGRGGVVTRGEAEVIETKKGGFDIIVSSIPYQVNKSELIIKMADLVNSKKIEGIRDIRDESDREHQVRIVIELKTGVNPQNILNNLYKHTDIERTFNFNMIALVDGVQPQVLRLKEMLQYFIDHRDIVIRRRTQFDLNKALDREHILEGLKKALDHIDAIIKTIRASEDKDDAHKQLMAQFKFSDKQASAILEMKLQSLANLERQKVEDELKEKQKLIKELRALLADPKRILGVVKDELVEIRNKYADARRTKVVARAAKVMSMDDLVPAEEQVMVLTNGGYIKRTDTESYKAQKRGGSGVIDIDTKDEDFVNIFLTANTHDDLLFFSDKGKVYQIKMYELPESKRATKGKSIMNFLSLTGEERITSALVMPKEGKNEEKFLVMVTKKGVVKKSDAANFKDVRRSGIVAIGLDKDDELKFVNIAAKGDLVIMATKNGQSITFKESDVRSMGRTAGGVRGISMDDKDEVVGADVVRSAKDFFLLNMGEKGYGKKTEVKNYRVQNRGGSGIKTFKVTDKTGKLMVSTVVGSETKEMIAISQKGQVIRTSLDQVPVLGRQTQGVRIMRLKDGDKIASLTCL</sequence>
<dbReference type="Pfam" id="PF00521">
    <property type="entry name" value="DNA_topoisoIV"/>
    <property type="match status" value="1"/>
</dbReference>
<dbReference type="HAMAP" id="MF_01897">
    <property type="entry name" value="GyrA"/>
    <property type="match status" value="1"/>
</dbReference>
<name>A0A2M8LAG9_9BACT</name>
<comment type="miscellaneous">
    <text evidence="9">Few gyrases are as efficient as E.coli at forming negative supercoils. Not all organisms have 2 type II topoisomerases; in organisms with a single type II topoisomerase this enzyme also has to decatenate newly replicated chromosomes.</text>
</comment>
<evidence type="ECO:0000256" key="2">
    <source>
        <dbReference type="ARBA" id="ARBA00008263"/>
    </source>
</evidence>
<accession>A0A2M8LAG9</accession>
<keyword evidence="9" id="KW-0963">Cytoplasm</keyword>
<dbReference type="SUPFAM" id="SSF101904">
    <property type="entry name" value="GyrA/ParC C-terminal domain-like"/>
    <property type="match status" value="1"/>
</dbReference>
<evidence type="ECO:0000256" key="4">
    <source>
        <dbReference type="ARBA" id="ARBA00022840"/>
    </source>
</evidence>
<dbReference type="Gene3D" id="3.30.1360.40">
    <property type="match status" value="1"/>
</dbReference>
<dbReference type="Gene3D" id="1.10.268.10">
    <property type="entry name" value="Topoisomerase, domain 3"/>
    <property type="match status" value="1"/>
</dbReference>
<comment type="function">
    <text evidence="9">A type II topoisomerase that negatively supercoils closed circular double-stranded (ds) DNA in an ATP-dependent manner to modulate DNA topology and maintain chromosomes in an underwound state. Negative supercoiling favors strand separation, and DNA replication, transcription, recombination and repair, all of which involve strand separation. Also able to catalyze the interconversion of other topological isomers of dsDNA rings, including catenanes and knotted rings. Type II topoisomerases break and join 2 DNA strands simultaneously in an ATP-dependent manner.</text>
</comment>
<evidence type="ECO:0000313" key="14">
    <source>
        <dbReference type="Proteomes" id="UP000230959"/>
    </source>
</evidence>
<dbReference type="FunFam" id="3.30.1360.40:FF:000002">
    <property type="entry name" value="DNA gyrase subunit A"/>
    <property type="match status" value="1"/>
</dbReference>
<comment type="catalytic activity">
    <reaction evidence="1 9 10">
        <text>ATP-dependent breakage, passage and rejoining of double-stranded DNA.</text>
        <dbReference type="EC" id="5.6.2.2"/>
    </reaction>
</comment>
<keyword evidence="5 9" id="KW-0799">Topoisomerase</keyword>
<dbReference type="Pfam" id="PF03989">
    <property type="entry name" value="DNA_gyraseA_C"/>
    <property type="match status" value="6"/>
</dbReference>
<dbReference type="InterPro" id="IPR013758">
    <property type="entry name" value="Topo_IIA_A/C_ab"/>
</dbReference>
<comment type="subunit">
    <text evidence="9">Heterotetramer, composed of two GyrA and two GyrB chains. In the heterotetramer, GyrA contains the active site tyrosine that forms a transient covalent intermediate with DNA, while GyrB binds cofactors and catalyzes ATP hydrolysis.</text>
</comment>
<dbReference type="NCBIfam" id="NF004043">
    <property type="entry name" value="PRK05560.1"/>
    <property type="match status" value="1"/>
</dbReference>
<evidence type="ECO:0000259" key="12">
    <source>
        <dbReference type="PROSITE" id="PS52040"/>
    </source>
</evidence>
<keyword evidence="3 9" id="KW-0547">Nucleotide-binding</keyword>
<dbReference type="InterPro" id="IPR035516">
    <property type="entry name" value="Gyrase/topoIV_suA_C"/>
</dbReference>
<proteinExistence type="inferred from homology"/>
<evidence type="ECO:0000256" key="6">
    <source>
        <dbReference type="ARBA" id="ARBA00023125"/>
    </source>
</evidence>
<evidence type="ECO:0000256" key="7">
    <source>
        <dbReference type="ARBA" id="ARBA00023235"/>
    </source>
</evidence>
<dbReference type="GO" id="GO:0005694">
    <property type="term" value="C:chromosome"/>
    <property type="evidence" value="ECO:0007669"/>
    <property type="project" value="InterPro"/>
</dbReference>
<keyword evidence="7 9" id="KW-0413">Isomerase</keyword>
<dbReference type="PANTHER" id="PTHR43493">
    <property type="entry name" value="DNA GYRASE/TOPOISOMERASE SUBUNIT A"/>
    <property type="match status" value="1"/>
</dbReference>
<keyword evidence="4 9" id="KW-0067">ATP-binding</keyword>
<dbReference type="GO" id="GO:0006261">
    <property type="term" value="P:DNA-templated DNA replication"/>
    <property type="evidence" value="ECO:0007669"/>
    <property type="project" value="UniProtKB-UniRule"/>
</dbReference>
<dbReference type="Gene3D" id="2.120.10.90">
    <property type="entry name" value="DNA gyrase/topoisomerase IV, subunit A, C-terminal"/>
    <property type="match status" value="1"/>
</dbReference>
<comment type="similarity">
    <text evidence="2 9">Belongs to the type II topoisomerase GyrA/ParC subunit family.</text>
</comment>
<keyword evidence="11" id="KW-0175">Coiled coil</keyword>
<comment type="caution">
    <text evidence="9">Lacks conserved residue(s) required for the propagation of feature annotation.</text>
</comment>
<organism evidence="13 14">
    <name type="scientific">Candidatus Terrybacteria bacterium CG10_big_fil_rev_8_21_14_0_10_41_10</name>
    <dbReference type="NCBI Taxonomy" id="1975026"/>
    <lineage>
        <taxon>Bacteria</taxon>
        <taxon>Candidatus Terryibacteriota</taxon>
    </lineage>
</organism>
<evidence type="ECO:0000256" key="9">
    <source>
        <dbReference type="HAMAP-Rule" id="MF_01897"/>
    </source>
</evidence>
<dbReference type="FunFam" id="1.10.268.10:FF:000001">
    <property type="entry name" value="DNA gyrase subunit A"/>
    <property type="match status" value="1"/>
</dbReference>
<gene>
    <name evidence="9" type="primary">gyrA</name>
    <name evidence="13" type="ORF">COV02_01690</name>
</gene>
<comment type="subunit">
    <text evidence="8">Heterotetramer composed of ParC and ParE.</text>
</comment>
<dbReference type="SMART" id="SM00434">
    <property type="entry name" value="TOP4c"/>
    <property type="match status" value="1"/>
</dbReference>
<reference evidence="14" key="1">
    <citation type="submission" date="2017-09" db="EMBL/GenBank/DDBJ databases">
        <title>Depth-based differentiation of microbial function through sediment-hosted aquifers and enrichment of novel symbionts in the deep terrestrial subsurface.</title>
        <authorList>
            <person name="Probst A.J."/>
            <person name="Ladd B."/>
            <person name="Jarett J.K."/>
            <person name="Geller-Mcgrath D.E."/>
            <person name="Sieber C.M.K."/>
            <person name="Emerson J.B."/>
            <person name="Anantharaman K."/>
            <person name="Thomas B.C."/>
            <person name="Malmstrom R."/>
            <person name="Stieglmeier M."/>
            <person name="Klingl A."/>
            <person name="Woyke T."/>
            <person name="Ryan C.M."/>
            <person name="Banfield J.F."/>
        </authorList>
    </citation>
    <scope>NUCLEOTIDE SEQUENCE [LARGE SCALE GENOMIC DNA]</scope>
</reference>
<evidence type="ECO:0000256" key="5">
    <source>
        <dbReference type="ARBA" id="ARBA00023029"/>
    </source>
</evidence>
<evidence type="ECO:0000256" key="3">
    <source>
        <dbReference type="ARBA" id="ARBA00022741"/>
    </source>
</evidence>
<dbReference type="GO" id="GO:0005524">
    <property type="term" value="F:ATP binding"/>
    <property type="evidence" value="ECO:0007669"/>
    <property type="project" value="UniProtKB-UniRule"/>
</dbReference>
<dbReference type="Gene3D" id="3.90.199.10">
    <property type="entry name" value="Topoisomerase II, domain 5"/>
    <property type="match status" value="1"/>
</dbReference>
<evidence type="ECO:0000313" key="13">
    <source>
        <dbReference type="EMBL" id="PJE73600.1"/>
    </source>
</evidence>
<dbReference type="CDD" id="cd00187">
    <property type="entry name" value="TOP4c"/>
    <property type="match status" value="1"/>
</dbReference>
<dbReference type="GO" id="GO:0003677">
    <property type="term" value="F:DNA binding"/>
    <property type="evidence" value="ECO:0007669"/>
    <property type="project" value="UniProtKB-UniRule"/>
</dbReference>
<dbReference type="NCBIfam" id="TIGR01063">
    <property type="entry name" value="gyrA"/>
    <property type="match status" value="1"/>
</dbReference>
<dbReference type="InterPro" id="IPR050220">
    <property type="entry name" value="Type_II_DNA_Topoisomerases"/>
</dbReference>
<protein>
    <recommendedName>
        <fullName evidence="9">DNA gyrase subunit A</fullName>
        <ecNumber evidence="9">5.6.2.2</ecNumber>
    </recommendedName>
</protein>
<dbReference type="InterPro" id="IPR013757">
    <property type="entry name" value="Topo_IIA_A_a_sf"/>
</dbReference>
<dbReference type="PANTHER" id="PTHR43493:SF5">
    <property type="entry name" value="DNA GYRASE SUBUNIT A, CHLOROPLASTIC_MITOCHONDRIAL"/>
    <property type="match status" value="1"/>
</dbReference>
<dbReference type="AlphaFoldDB" id="A0A2M8LAG9"/>
<dbReference type="FunFam" id="3.90.199.10:FF:000001">
    <property type="entry name" value="DNA gyrase subunit A"/>
    <property type="match status" value="1"/>
</dbReference>